<dbReference type="EMBL" id="LFYR01000468">
    <property type="protein sequence ID" value="KMZ73990.1"/>
    <property type="molecule type" value="Genomic_DNA"/>
</dbReference>
<organism evidence="8 9">
    <name type="scientific">Zostera marina</name>
    <name type="common">Eelgrass</name>
    <dbReference type="NCBI Taxonomy" id="29655"/>
    <lineage>
        <taxon>Eukaryota</taxon>
        <taxon>Viridiplantae</taxon>
        <taxon>Streptophyta</taxon>
        <taxon>Embryophyta</taxon>
        <taxon>Tracheophyta</taxon>
        <taxon>Spermatophyta</taxon>
        <taxon>Magnoliopsida</taxon>
        <taxon>Liliopsida</taxon>
        <taxon>Zosteraceae</taxon>
        <taxon>Zostera</taxon>
    </lineage>
</organism>
<name>A0A0K9Q0K2_ZOSMR</name>
<dbReference type="OrthoDB" id="506011at2759"/>
<dbReference type="OMA" id="CEMASPK"/>
<evidence type="ECO:0000256" key="4">
    <source>
        <dbReference type="ARBA" id="ARBA00023136"/>
    </source>
</evidence>
<protein>
    <recommendedName>
        <fullName evidence="7">TLC domain-containing protein</fullName>
    </recommendedName>
</protein>
<evidence type="ECO:0000313" key="9">
    <source>
        <dbReference type="Proteomes" id="UP000036987"/>
    </source>
</evidence>
<comment type="subcellular location">
    <subcellularLocation>
        <location evidence="1">Membrane</location>
        <topology evidence="1">Multi-pass membrane protein</topology>
    </subcellularLocation>
</comment>
<feature type="domain" description="TLC" evidence="7">
    <location>
        <begin position="24"/>
        <end position="215"/>
    </location>
</feature>
<gene>
    <name evidence="8" type="ORF">ZOSMA_137G00050</name>
</gene>
<keyword evidence="3 6" id="KW-1133">Transmembrane helix</keyword>
<evidence type="ECO:0000259" key="7">
    <source>
        <dbReference type="PROSITE" id="PS50922"/>
    </source>
</evidence>
<comment type="caution">
    <text evidence="8">The sequence shown here is derived from an EMBL/GenBank/DDBJ whole genome shotgun (WGS) entry which is preliminary data.</text>
</comment>
<evidence type="ECO:0000256" key="1">
    <source>
        <dbReference type="ARBA" id="ARBA00004141"/>
    </source>
</evidence>
<dbReference type="PANTHER" id="PTHR31898:SF1">
    <property type="entry name" value="TLC DOMAIN-CONTAINING PROTEIN 5"/>
    <property type="match status" value="1"/>
</dbReference>
<feature type="transmembrane region" description="Helical" evidence="6">
    <location>
        <begin position="154"/>
        <end position="174"/>
    </location>
</feature>
<dbReference type="GO" id="GO:0016020">
    <property type="term" value="C:membrane"/>
    <property type="evidence" value="ECO:0007669"/>
    <property type="project" value="UniProtKB-SubCell"/>
</dbReference>
<dbReference type="SMART" id="SM00724">
    <property type="entry name" value="TLC"/>
    <property type="match status" value="1"/>
</dbReference>
<keyword evidence="4 5" id="KW-0472">Membrane</keyword>
<accession>A0A0K9Q0K2</accession>
<dbReference type="InterPro" id="IPR042512">
    <property type="entry name" value="TLCD5"/>
</dbReference>
<feature type="transmembrane region" description="Helical" evidence="6">
    <location>
        <begin position="29"/>
        <end position="47"/>
    </location>
</feature>
<evidence type="ECO:0000256" key="6">
    <source>
        <dbReference type="SAM" id="Phobius"/>
    </source>
</evidence>
<dbReference type="Pfam" id="PF03798">
    <property type="entry name" value="TRAM_LAG1_CLN8"/>
    <property type="match status" value="1"/>
</dbReference>
<dbReference type="PANTHER" id="PTHR31898">
    <property type="entry name" value="TRANSMEMBRANE PROTEIN 136"/>
    <property type="match status" value="1"/>
</dbReference>
<evidence type="ECO:0000256" key="3">
    <source>
        <dbReference type="ARBA" id="ARBA00022989"/>
    </source>
</evidence>
<dbReference type="Proteomes" id="UP000036987">
    <property type="component" value="Unassembled WGS sequence"/>
</dbReference>
<evidence type="ECO:0000313" key="8">
    <source>
        <dbReference type="EMBL" id="KMZ73990.1"/>
    </source>
</evidence>
<feature type="transmembrane region" description="Helical" evidence="6">
    <location>
        <begin position="67"/>
        <end position="87"/>
    </location>
</feature>
<proteinExistence type="predicted"/>
<reference evidence="9" key="1">
    <citation type="journal article" date="2016" name="Nature">
        <title>The genome of the seagrass Zostera marina reveals angiosperm adaptation to the sea.</title>
        <authorList>
            <person name="Olsen J.L."/>
            <person name="Rouze P."/>
            <person name="Verhelst B."/>
            <person name="Lin Y.-C."/>
            <person name="Bayer T."/>
            <person name="Collen J."/>
            <person name="Dattolo E."/>
            <person name="De Paoli E."/>
            <person name="Dittami S."/>
            <person name="Maumus F."/>
            <person name="Michel G."/>
            <person name="Kersting A."/>
            <person name="Lauritano C."/>
            <person name="Lohaus R."/>
            <person name="Toepel M."/>
            <person name="Tonon T."/>
            <person name="Vanneste K."/>
            <person name="Amirebrahimi M."/>
            <person name="Brakel J."/>
            <person name="Bostroem C."/>
            <person name="Chovatia M."/>
            <person name="Grimwood J."/>
            <person name="Jenkins J.W."/>
            <person name="Jueterbock A."/>
            <person name="Mraz A."/>
            <person name="Stam W.T."/>
            <person name="Tice H."/>
            <person name="Bornberg-Bauer E."/>
            <person name="Green P.J."/>
            <person name="Pearson G.A."/>
            <person name="Procaccini G."/>
            <person name="Duarte C.M."/>
            <person name="Schmutz J."/>
            <person name="Reusch T.B.H."/>
            <person name="Van de Peer Y."/>
        </authorList>
    </citation>
    <scope>NUCLEOTIDE SEQUENCE [LARGE SCALE GENOMIC DNA]</scope>
    <source>
        <strain evidence="9">cv. Finnish</strain>
    </source>
</reference>
<dbReference type="InterPro" id="IPR006634">
    <property type="entry name" value="TLC-dom"/>
</dbReference>
<evidence type="ECO:0000256" key="2">
    <source>
        <dbReference type="ARBA" id="ARBA00022692"/>
    </source>
</evidence>
<keyword evidence="9" id="KW-1185">Reference proteome</keyword>
<keyword evidence="2 5" id="KW-0812">Transmembrane</keyword>
<dbReference type="PROSITE" id="PS50922">
    <property type="entry name" value="TLC"/>
    <property type="match status" value="1"/>
</dbReference>
<feature type="transmembrane region" description="Helical" evidence="6">
    <location>
        <begin position="186"/>
        <end position="207"/>
    </location>
</feature>
<feature type="transmembrane region" description="Helical" evidence="6">
    <location>
        <begin position="6"/>
        <end position="22"/>
    </location>
</feature>
<evidence type="ECO:0000256" key="5">
    <source>
        <dbReference type="PROSITE-ProRule" id="PRU00205"/>
    </source>
</evidence>
<sequence length="232" mass="26474">MEVVVSGVILWTVAFLAVRRVFPRCSFDFGNRIISVIHAFVAVSMGMTCLSDQDWDMNHLSSPSSPLQIKSLTITLSYLIYDLIGCCFDDKRKPTMDNAVHHLISIVGIGAGLWYRRCGTEMVASLCITEISTPFLHLREILKEMGYRDTNLNLIADISFAVTFSVARMLFGPFLLYKTFSTDHPVLIKAMALGLQLVSAFWFYRIARMMRYKLTKRSKRIRLLDNTITKRN</sequence>
<dbReference type="AlphaFoldDB" id="A0A0K9Q0K2"/>